<evidence type="ECO:0000313" key="8">
    <source>
        <dbReference type="EMBL" id="KAH6603466.1"/>
    </source>
</evidence>
<accession>A0A9P8QF97</accession>
<evidence type="ECO:0000259" key="7">
    <source>
        <dbReference type="PROSITE" id="PS50250"/>
    </source>
</evidence>
<dbReference type="InterPro" id="IPR019585">
    <property type="entry name" value="Rpn7/CSN1"/>
</dbReference>
<dbReference type="InterPro" id="IPR036390">
    <property type="entry name" value="WH_DNA-bd_sf"/>
</dbReference>
<dbReference type="PROSITE" id="PS50250">
    <property type="entry name" value="PCI"/>
    <property type="match status" value="1"/>
</dbReference>
<protein>
    <recommendedName>
        <fullName evidence="7">PCI domain-containing protein</fullName>
    </recommendedName>
</protein>
<evidence type="ECO:0000313" key="9">
    <source>
        <dbReference type="Proteomes" id="UP000827724"/>
    </source>
</evidence>
<dbReference type="Gene3D" id="1.25.40.570">
    <property type="match status" value="1"/>
</dbReference>
<dbReference type="InterPro" id="IPR000717">
    <property type="entry name" value="PCI_dom"/>
</dbReference>
<comment type="caution">
    <text evidence="8">The sequence shown here is derived from an EMBL/GenBank/DDBJ whole genome shotgun (WGS) entry which is preliminary data.</text>
</comment>
<dbReference type="InterPro" id="IPR045135">
    <property type="entry name" value="Rpn7_N"/>
</dbReference>
<evidence type="ECO:0000256" key="3">
    <source>
        <dbReference type="ARBA" id="ARBA00008793"/>
    </source>
</evidence>
<evidence type="ECO:0000256" key="4">
    <source>
        <dbReference type="ARBA" id="ARBA00022490"/>
    </source>
</evidence>
<evidence type="ECO:0000256" key="5">
    <source>
        <dbReference type="ARBA" id="ARBA00022790"/>
    </source>
</evidence>
<feature type="domain" description="PCI" evidence="7">
    <location>
        <begin position="261"/>
        <end position="421"/>
    </location>
</feature>
<dbReference type="PANTHER" id="PTHR14145">
    <property type="entry name" value="26S PROTESOME SUBUNIT 6"/>
    <property type="match status" value="1"/>
</dbReference>
<dbReference type="AlphaFoldDB" id="A0A9P8QF97"/>
<reference evidence="8" key="1">
    <citation type="submission" date="2021-08" db="EMBL/GenBank/DDBJ databases">
        <title>Chromosome-Level Trichoderma cornu-damae using Hi-C Data.</title>
        <authorList>
            <person name="Kim C.S."/>
        </authorList>
    </citation>
    <scope>NUCLEOTIDE SEQUENCE</scope>
    <source>
        <strain evidence="8">KA19-0412C</strain>
    </source>
</reference>
<keyword evidence="6" id="KW-0539">Nucleus</keyword>
<proteinExistence type="inferred from homology"/>
<keyword evidence="9" id="KW-1185">Reference proteome</keyword>
<keyword evidence="5" id="KW-0736">Signalosome</keyword>
<dbReference type="EMBL" id="JAIWOZ010000007">
    <property type="protein sequence ID" value="KAH6603466.1"/>
    <property type="molecule type" value="Genomic_DNA"/>
</dbReference>
<dbReference type="Pfam" id="PF01399">
    <property type="entry name" value="PCI"/>
    <property type="match status" value="1"/>
</dbReference>
<dbReference type="SMART" id="SM00088">
    <property type="entry name" value="PINT"/>
    <property type="match status" value="1"/>
</dbReference>
<dbReference type="GO" id="GO:0005737">
    <property type="term" value="C:cytoplasm"/>
    <property type="evidence" value="ECO:0007669"/>
    <property type="project" value="UniProtKB-SubCell"/>
</dbReference>
<sequence>MAAPATTKPGSEAQAYTRTPDVIVTGNDVPCRPVICAYSEIADLGTSCPDLPKLDIDLYIQNYVGRTRYERLILIGKCCVPLRVEALKAAVVEAKRGSDITRYKDAWAMLRSVAPDEPEAQRDEEWIEKTELANRTETTRLETELKGYRNNLIKESIRMGNEDLGKHFENVGKLTEATEAYNKMRHDVSTTKHIFDCGMHLASVAFQRHDWSSVLSNVGKMSSIHGGDEEQAQNAYTKVASGVALMGLGNFSDAAMTFLHTNPSVSPAEYSTVASPNDVAIYGGLLALATMDRKSLQSRILDNQLFRAFLEHEPHIRKAISLFVSGRYSNCLSILESVRADCLLDIYLQPHVPAIYSLILQKCIVQYFIPFSCVTLDSLDASFGTPNRSIVPELVRMIRDGLLRARIDAKNKVLVAVSPDPRSVVQTNALAVARKYEQEAKERLRRLNIIAAGLEVNGNMKKQPAGGMGEPEFDEAWYEESSRITRLLTEREAQRF</sequence>
<dbReference type="PANTHER" id="PTHR14145:SF2">
    <property type="entry name" value="COP9 SIGNALOSOME COMPLEX SUBUNIT 1"/>
    <property type="match status" value="1"/>
</dbReference>
<dbReference type="Pfam" id="PF10602">
    <property type="entry name" value="RPN7"/>
    <property type="match status" value="1"/>
</dbReference>
<comment type="subcellular location">
    <subcellularLocation>
        <location evidence="2">Cytoplasm</location>
    </subcellularLocation>
    <subcellularLocation>
        <location evidence="1">Nucleus</location>
    </subcellularLocation>
</comment>
<dbReference type="Proteomes" id="UP000827724">
    <property type="component" value="Unassembled WGS sequence"/>
</dbReference>
<evidence type="ECO:0000256" key="2">
    <source>
        <dbReference type="ARBA" id="ARBA00004496"/>
    </source>
</evidence>
<gene>
    <name evidence="8" type="ORF">Trco_008241</name>
</gene>
<comment type="similarity">
    <text evidence="3">Belongs to the CSN1 family.</text>
</comment>
<dbReference type="GO" id="GO:0008180">
    <property type="term" value="C:COP9 signalosome"/>
    <property type="evidence" value="ECO:0007669"/>
    <property type="project" value="UniProtKB-KW"/>
</dbReference>
<evidence type="ECO:0000256" key="1">
    <source>
        <dbReference type="ARBA" id="ARBA00004123"/>
    </source>
</evidence>
<keyword evidence="4" id="KW-0963">Cytoplasm</keyword>
<evidence type="ECO:0000256" key="6">
    <source>
        <dbReference type="ARBA" id="ARBA00023242"/>
    </source>
</evidence>
<organism evidence="8 9">
    <name type="scientific">Trichoderma cornu-damae</name>
    <dbReference type="NCBI Taxonomy" id="654480"/>
    <lineage>
        <taxon>Eukaryota</taxon>
        <taxon>Fungi</taxon>
        <taxon>Dikarya</taxon>
        <taxon>Ascomycota</taxon>
        <taxon>Pezizomycotina</taxon>
        <taxon>Sordariomycetes</taxon>
        <taxon>Hypocreomycetidae</taxon>
        <taxon>Hypocreales</taxon>
        <taxon>Hypocreaceae</taxon>
        <taxon>Trichoderma</taxon>
    </lineage>
</organism>
<dbReference type="OrthoDB" id="422427at2759"/>
<name>A0A9P8QF97_9HYPO</name>
<dbReference type="SUPFAM" id="SSF46785">
    <property type="entry name" value="Winged helix' DNA-binding domain"/>
    <property type="match status" value="1"/>
</dbReference>